<proteinExistence type="predicted"/>
<dbReference type="Gene3D" id="1.20.1110.10">
    <property type="entry name" value="Calcium-transporting ATPase, transmembrane domain"/>
    <property type="match status" value="1"/>
</dbReference>
<dbReference type="Pfam" id="PF00689">
    <property type="entry name" value="Cation_ATPase_C"/>
    <property type="match status" value="1"/>
</dbReference>
<dbReference type="Gene3D" id="3.40.50.1000">
    <property type="entry name" value="HAD superfamily/HAD-like"/>
    <property type="match status" value="1"/>
</dbReference>
<dbReference type="InterPro" id="IPR023214">
    <property type="entry name" value="HAD_sf"/>
</dbReference>
<dbReference type="Gene3D" id="2.70.150.10">
    <property type="entry name" value="Calcium-transporting ATPase, cytoplasmic transduction domain A"/>
    <property type="match status" value="1"/>
</dbReference>
<dbReference type="Pfam" id="PF08282">
    <property type="entry name" value="Hydrolase_3"/>
    <property type="match status" value="1"/>
</dbReference>
<keyword evidence="5 7" id="KW-1133">Transmembrane helix</keyword>
<feature type="transmembrane region" description="Helical" evidence="7">
    <location>
        <begin position="765"/>
        <end position="784"/>
    </location>
</feature>
<feature type="transmembrane region" description="Helical" evidence="7">
    <location>
        <begin position="736"/>
        <end position="759"/>
    </location>
</feature>
<evidence type="ECO:0000313" key="9">
    <source>
        <dbReference type="EMBL" id="PIR72466.1"/>
    </source>
</evidence>
<dbReference type="InterPro" id="IPR023298">
    <property type="entry name" value="ATPase_P-typ_TM_dom_sf"/>
</dbReference>
<dbReference type="PANTHER" id="PTHR42861">
    <property type="entry name" value="CALCIUM-TRANSPORTING ATPASE"/>
    <property type="match status" value="1"/>
</dbReference>
<evidence type="ECO:0000256" key="1">
    <source>
        <dbReference type="ARBA" id="ARBA00004141"/>
    </source>
</evidence>
<name>A0A2M6NSA3_9BACT</name>
<dbReference type="SUPFAM" id="SSF81665">
    <property type="entry name" value="Calcium ATPase, transmembrane domain M"/>
    <property type="match status" value="1"/>
</dbReference>
<dbReference type="Proteomes" id="UP000228756">
    <property type="component" value="Unassembled WGS sequence"/>
</dbReference>
<dbReference type="SMART" id="SM00831">
    <property type="entry name" value="Cation_ATPase_N"/>
    <property type="match status" value="1"/>
</dbReference>
<dbReference type="Pfam" id="PF00122">
    <property type="entry name" value="E1-E2_ATPase"/>
    <property type="match status" value="1"/>
</dbReference>
<dbReference type="Gene3D" id="3.40.1110.10">
    <property type="entry name" value="Calcium-transporting ATPase, cytoplasmic domain N"/>
    <property type="match status" value="1"/>
</dbReference>
<keyword evidence="3" id="KW-0547">Nucleotide-binding</keyword>
<dbReference type="SUPFAM" id="SSF81653">
    <property type="entry name" value="Calcium ATPase, transduction domain A"/>
    <property type="match status" value="1"/>
</dbReference>
<dbReference type="SUPFAM" id="SSF56784">
    <property type="entry name" value="HAD-like"/>
    <property type="match status" value="1"/>
</dbReference>
<sequence length="872" mass="97063">MEILWHNLSGGDVAKKLKTNVKEGLSEEEAKTRQEKFGKNKFPEEKPLSKLTILLEQFKSPLIYILVIAGLVILFFKEFTDAIVIFGAVILNTIIGFFQENKTTTALRELKKVIIIKTKVLREGNLRVIDSEQLVPGDIFILSPGDKVPADGRLIEGCNLKINEMVLTGEWLSAHKKFGPLPEKTPLADRDNMVYMGTVVEDGKAKVVTIAIGLDTELGKVARILKETKEEKTPLQRKLAHFAKIVGIIIVGICIFIFLEGLVTDSTFLEMFKTAVAVAVAAIPEGLPVAMTVILALGVQRILFKKGLVRRLASAETLGSASIIATDKTASLTEGKMQVIEIIGETKTDRPLILKIATLCNEAFIENPNEPREKWVLQGEPTSKALLLAGLQAGINKKKLEKRMRKIAELPFNTMNKYLARAFSINKKEDVLYIVGAPEKLLAVSKHLKKGRKEILLTSKKEKEITKKLEGLAGEGLRVVAVGYKKIDNLKNLFNNLVFVGLIALKDPVRKEVKQAIRTCRQAGMRPIIVTGDHKLTAMAVAREIGLKVNGENVMEGMELDKLSESEFDKRVKNIQIYARVEPKHKMRIISAWQDKGEVIAMTGDGINDAPALKLADIGIALGSGTEVAKEVSDLVLLTDNFNIIVAAVEEGRAIIDNIRKVITYLLSDSFTETILIGIGLFSGHLPVTAVQILWVNLIEDGLPGIALSYEPKEKDLMKQKSQGHNIALLNREMKALIFIIGIITDFLLLGLFFFLLKFSNYEIYHIRTIILAGLTIDSIFYVFSCKSLRKNIWQINLFSNKFLVLAWIFGVVALLGGIYLPPFQTLLKTEPLNFYDWGLLLALGFINITLIETTKWIFIKNSKFKIQNSKL</sequence>
<organism evidence="9 10">
    <name type="scientific">Candidatus Nealsonbacteria bacterium CG10_big_fil_rev_8_21_14_0_10_36_24</name>
    <dbReference type="NCBI Taxonomy" id="1974710"/>
    <lineage>
        <taxon>Bacteria</taxon>
        <taxon>Candidatus Nealsoniibacteriota</taxon>
    </lineage>
</organism>
<dbReference type="InterPro" id="IPR004014">
    <property type="entry name" value="ATPase_P-typ_cation-transptr_N"/>
</dbReference>
<evidence type="ECO:0000256" key="4">
    <source>
        <dbReference type="ARBA" id="ARBA00022840"/>
    </source>
</evidence>
<evidence type="ECO:0000256" key="6">
    <source>
        <dbReference type="ARBA" id="ARBA00023136"/>
    </source>
</evidence>
<dbReference type="InterPro" id="IPR059000">
    <property type="entry name" value="ATPase_P-type_domA"/>
</dbReference>
<dbReference type="PRINTS" id="PR00120">
    <property type="entry name" value="HATPASE"/>
</dbReference>
<feature type="transmembrane region" description="Helical" evidence="7">
    <location>
        <begin position="58"/>
        <end position="76"/>
    </location>
</feature>
<gene>
    <name evidence="9" type="ORF">COU42_01260</name>
</gene>
<dbReference type="AlphaFoldDB" id="A0A2M6NSA3"/>
<evidence type="ECO:0000313" key="10">
    <source>
        <dbReference type="Proteomes" id="UP000228756"/>
    </source>
</evidence>
<dbReference type="NCBIfam" id="TIGR01494">
    <property type="entry name" value="ATPase_P-type"/>
    <property type="match status" value="2"/>
</dbReference>
<dbReference type="InterPro" id="IPR023299">
    <property type="entry name" value="ATPase_P-typ_cyto_dom_N"/>
</dbReference>
<protein>
    <submittedName>
        <fullName evidence="9">ATPase</fullName>
    </submittedName>
</protein>
<feature type="transmembrane region" description="Helical" evidence="7">
    <location>
        <begin position="82"/>
        <end position="98"/>
    </location>
</feature>
<feature type="transmembrane region" description="Helical" evidence="7">
    <location>
        <begin position="275"/>
        <end position="299"/>
    </location>
</feature>
<dbReference type="Pfam" id="PF13246">
    <property type="entry name" value="Cation_ATPase"/>
    <property type="match status" value="1"/>
</dbReference>
<dbReference type="Pfam" id="PF00690">
    <property type="entry name" value="Cation_ATPase_N"/>
    <property type="match status" value="1"/>
</dbReference>
<evidence type="ECO:0000256" key="5">
    <source>
        <dbReference type="ARBA" id="ARBA00022989"/>
    </source>
</evidence>
<feature type="domain" description="Cation-transporting P-type ATPase N-terminal" evidence="8">
    <location>
        <begin position="4"/>
        <end position="78"/>
    </location>
</feature>
<evidence type="ECO:0000256" key="2">
    <source>
        <dbReference type="ARBA" id="ARBA00022692"/>
    </source>
</evidence>
<dbReference type="PRINTS" id="PR00119">
    <property type="entry name" value="CATATPASE"/>
</dbReference>
<dbReference type="GO" id="GO:0016020">
    <property type="term" value="C:membrane"/>
    <property type="evidence" value="ECO:0007669"/>
    <property type="project" value="UniProtKB-SubCell"/>
</dbReference>
<dbReference type="SUPFAM" id="SSF81660">
    <property type="entry name" value="Metal cation-transporting ATPase, ATP-binding domain N"/>
    <property type="match status" value="1"/>
</dbReference>
<feature type="transmembrane region" description="Helical" evidence="7">
    <location>
        <begin position="835"/>
        <end position="859"/>
    </location>
</feature>
<feature type="transmembrane region" description="Helical" evidence="7">
    <location>
        <begin position="242"/>
        <end position="263"/>
    </location>
</feature>
<keyword evidence="4" id="KW-0067">ATP-binding</keyword>
<feature type="transmembrane region" description="Helical" evidence="7">
    <location>
        <begin position="804"/>
        <end position="823"/>
    </location>
</feature>
<evidence type="ECO:0000256" key="7">
    <source>
        <dbReference type="SAM" id="Phobius"/>
    </source>
</evidence>
<reference evidence="10" key="1">
    <citation type="submission" date="2017-09" db="EMBL/GenBank/DDBJ databases">
        <title>Depth-based differentiation of microbial function through sediment-hosted aquifers and enrichment of novel symbionts in the deep terrestrial subsurface.</title>
        <authorList>
            <person name="Probst A.J."/>
            <person name="Ladd B."/>
            <person name="Jarett J.K."/>
            <person name="Geller-Mcgrath D.E."/>
            <person name="Sieber C.M.K."/>
            <person name="Emerson J.B."/>
            <person name="Anantharaman K."/>
            <person name="Thomas B.C."/>
            <person name="Malmstrom R."/>
            <person name="Stieglmeier M."/>
            <person name="Klingl A."/>
            <person name="Woyke T."/>
            <person name="Ryan C.M."/>
            <person name="Banfield J.F."/>
        </authorList>
    </citation>
    <scope>NUCLEOTIDE SEQUENCE [LARGE SCALE GENOMIC DNA]</scope>
</reference>
<keyword evidence="6 7" id="KW-0472">Membrane</keyword>
<dbReference type="GO" id="GO:0016887">
    <property type="term" value="F:ATP hydrolysis activity"/>
    <property type="evidence" value="ECO:0007669"/>
    <property type="project" value="InterPro"/>
</dbReference>
<dbReference type="EMBL" id="PFCJ01000014">
    <property type="protein sequence ID" value="PIR72466.1"/>
    <property type="molecule type" value="Genomic_DNA"/>
</dbReference>
<dbReference type="InterPro" id="IPR036412">
    <property type="entry name" value="HAD-like_sf"/>
</dbReference>
<dbReference type="GO" id="GO:0005524">
    <property type="term" value="F:ATP binding"/>
    <property type="evidence" value="ECO:0007669"/>
    <property type="project" value="UniProtKB-KW"/>
</dbReference>
<comment type="caution">
    <text evidence="9">The sequence shown here is derived from an EMBL/GenBank/DDBJ whole genome shotgun (WGS) entry which is preliminary data.</text>
</comment>
<dbReference type="InterPro" id="IPR008250">
    <property type="entry name" value="ATPase_P-typ_transduc_dom_A_sf"/>
</dbReference>
<evidence type="ECO:0000259" key="8">
    <source>
        <dbReference type="SMART" id="SM00831"/>
    </source>
</evidence>
<dbReference type="InterPro" id="IPR006068">
    <property type="entry name" value="ATPase_P-typ_cation-transptr_C"/>
</dbReference>
<keyword evidence="2 7" id="KW-0812">Transmembrane</keyword>
<accession>A0A2M6NSA3</accession>
<evidence type="ECO:0000256" key="3">
    <source>
        <dbReference type="ARBA" id="ARBA00022741"/>
    </source>
</evidence>
<dbReference type="InterPro" id="IPR001757">
    <property type="entry name" value="P_typ_ATPase"/>
</dbReference>
<comment type="subcellular location">
    <subcellularLocation>
        <location evidence="1">Membrane</location>
        <topology evidence="1">Multi-pass membrane protein</topology>
    </subcellularLocation>
</comment>